<dbReference type="GO" id="GO:0005840">
    <property type="term" value="C:ribosome"/>
    <property type="evidence" value="ECO:0007669"/>
    <property type="project" value="UniProtKB-KW"/>
</dbReference>
<proteinExistence type="predicted"/>
<dbReference type="EMBL" id="GBRH01161472">
    <property type="protein sequence ID" value="JAE36424.1"/>
    <property type="molecule type" value="Transcribed_RNA"/>
</dbReference>
<reference evidence="1" key="1">
    <citation type="submission" date="2014-09" db="EMBL/GenBank/DDBJ databases">
        <authorList>
            <person name="Magalhaes I.L.F."/>
            <person name="Oliveira U."/>
            <person name="Santos F.R."/>
            <person name="Vidigal T.H.D.A."/>
            <person name="Brescovit A.D."/>
            <person name="Santos A.J."/>
        </authorList>
    </citation>
    <scope>NUCLEOTIDE SEQUENCE</scope>
    <source>
        <tissue evidence="1">Shoot tissue taken approximately 20 cm above the soil surface</tissue>
    </source>
</reference>
<accession>A0A0A9HKR1</accession>
<keyword evidence="1" id="KW-0689">Ribosomal protein</keyword>
<keyword evidence="1" id="KW-0687">Ribonucleoprotein</keyword>
<organism evidence="1">
    <name type="scientific">Arundo donax</name>
    <name type="common">Giant reed</name>
    <name type="synonym">Donax arundinaceus</name>
    <dbReference type="NCBI Taxonomy" id="35708"/>
    <lineage>
        <taxon>Eukaryota</taxon>
        <taxon>Viridiplantae</taxon>
        <taxon>Streptophyta</taxon>
        <taxon>Embryophyta</taxon>
        <taxon>Tracheophyta</taxon>
        <taxon>Spermatophyta</taxon>
        <taxon>Magnoliopsida</taxon>
        <taxon>Liliopsida</taxon>
        <taxon>Poales</taxon>
        <taxon>Poaceae</taxon>
        <taxon>PACMAD clade</taxon>
        <taxon>Arundinoideae</taxon>
        <taxon>Arundineae</taxon>
        <taxon>Arundo</taxon>
    </lineage>
</organism>
<reference evidence="1" key="2">
    <citation type="journal article" date="2015" name="Data Brief">
        <title>Shoot transcriptome of the giant reed, Arundo donax.</title>
        <authorList>
            <person name="Barrero R.A."/>
            <person name="Guerrero F.D."/>
            <person name="Moolhuijzen P."/>
            <person name="Goolsby J.A."/>
            <person name="Tidwell J."/>
            <person name="Bellgard S.E."/>
            <person name="Bellgard M.I."/>
        </authorList>
    </citation>
    <scope>NUCLEOTIDE SEQUENCE</scope>
    <source>
        <tissue evidence="1">Shoot tissue taken approximately 20 cm above the soil surface</tissue>
    </source>
</reference>
<name>A0A0A9HKR1_ARUDO</name>
<dbReference type="AlphaFoldDB" id="A0A0A9HKR1"/>
<protein>
    <submittedName>
        <fullName evidence="1">40S ribosomal protein S11, putative</fullName>
    </submittedName>
</protein>
<sequence length="69" mass="7958">MLQLNEMVIGTHNHMGFRFTIQVLEVIQVEFLIHMVNVKKARRRQNLMIKLLGPGCLGSSERLLPRSTL</sequence>
<evidence type="ECO:0000313" key="1">
    <source>
        <dbReference type="EMBL" id="JAE36424.1"/>
    </source>
</evidence>